<sequence>MKKILHIINAMTPGGAEVLLANSLSSGGLSEHTENHLAFFMGPSYLLDRLDNKVTIHNLNYKGVTDVWQLLQRIKKIIVDYNIDIVHSHLNPAGLYAHLAMPKGVKHIHTLHTTYSMDKETTKTRLWLEKHLFLLKKSTNVILLSDFIKADFINAIPFKGKAFVLNNFVPDHFFELKTNDYNYHKKELKLIALGTLKPLKNFEYLIQVFQHLKAENISLDIYGAGNKAVYEQTIAKLGVKVNMMGHIKNTAAVICNYDLFIMPSKFEGFPLSVFEAMAAGLPAMLSDIKPLKSIVNEHAIYFSLNDEHQVAAILKDIYNGKININEQSRNAKKYALATVTRAQYIHNLLSIYESI</sequence>
<dbReference type="GO" id="GO:0016757">
    <property type="term" value="F:glycosyltransferase activity"/>
    <property type="evidence" value="ECO:0007669"/>
    <property type="project" value="UniProtKB-KW"/>
</dbReference>
<dbReference type="InterPro" id="IPR001296">
    <property type="entry name" value="Glyco_trans_1"/>
</dbReference>
<protein>
    <submittedName>
        <fullName evidence="4">Glycosyltransferase family 4 protein</fullName>
        <ecNumber evidence="4">2.4.-.-</ecNumber>
    </submittedName>
</protein>
<reference evidence="5" key="1">
    <citation type="journal article" date="2019" name="Int. J. Syst. Evol. Microbiol.">
        <title>The Global Catalogue of Microorganisms (GCM) 10K type strain sequencing project: providing services to taxonomists for standard genome sequencing and annotation.</title>
        <authorList>
            <consortium name="The Broad Institute Genomics Platform"/>
            <consortium name="The Broad Institute Genome Sequencing Center for Infectious Disease"/>
            <person name="Wu L."/>
            <person name="Ma J."/>
        </authorList>
    </citation>
    <scope>NUCLEOTIDE SEQUENCE [LARGE SCALE GENOMIC DNA]</scope>
    <source>
        <strain evidence="5">CECT 8289</strain>
    </source>
</reference>
<keyword evidence="1 4" id="KW-0808">Transferase</keyword>
<dbReference type="PANTHER" id="PTHR46401:SF2">
    <property type="entry name" value="GLYCOSYLTRANSFERASE WBBK-RELATED"/>
    <property type="match status" value="1"/>
</dbReference>
<dbReference type="InterPro" id="IPR028098">
    <property type="entry name" value="Glyco_trans_4-like_N"/>
</dbReference>
<evidence type="ECO:0000313" key="5">
    <source>
        <dbReference type="Proteomes" id="UP001595907"/>
    </source>
</evidence>
<dbReference type="Proteomes" id="UP001595907">
    <property type="component" value="Unassembled WGS sequence"/>
</dbReference>
<dbReference type="EC" id="2.4.-.-" evidence="4"/>
<organism evidence="4 5">
    <name type="scientific">Ferruginibacter yonginensis</name>
    <dbReference type="NCBI Taxonomy" id="1310416"/>
    <lineage>
        <taxon>Bacteria</taxon>
        <taxon>Pseudomonadati</taxon>
        <taxon>Bacteroidota</taxon>
        <taxon>Chitinophagia</taxon>
        <taxon>Chitinophagales</taxon>
        <taxon>Chitinophagaceae</taxon>
        <taxon>Ferruginibacter</taxon>
    </lineage>
</organism>
<proteinExistence type="predicted"/>
<dbReference type="Gene3D" id="3.40.50.2000">
    <property type="entry name" value="Glycogen Phosphorylase B"/>
    <property type="match status" value="2"/>
</dbReference>
<keyword evidence="5" id="KW-1185">Reference proteome</keyword>
<feature type="domain" description="Glycosyl transferase family 1" evidence="2">
    <location>
        <begin position="181"/>
        <end position="333"/>
    </location>
</feature>
<evidence type="ECO:0000256" key="1">
    <source>
        <dbReference type="ARBA" id="ARBA00022679"/>
    </source>
</evidence>
<keyword evidence="4" id="KW-0328">Glycosyltransferase</keyword>
<dbReference type="SUPFAM" id="SSF53756">
    <property type="entry name" value="UDP-Glycosyltransferase/glycogen phosphorylase"/>
    <property type="match status" value="1"/>
</dbReference>
<evidence type="ECO:0000259" key="2">
    <source>
        <dbReference type="Pfam" id="PF00534"/>
    </source>
</evidence>
<dbReference type="PANTHER" id="PTHR46401">
    <property type="entry name" value="GLYCOSYLTRANSFERASE WBBK-RELATED"/>
    <property type="match status" value="1"/>
</dbReference>
<dbReference type="Pfam" id="PF00534">
    <property type="entry name" value="Glycos_transf_1"/>
    <property type="match status" value="1"/>
</dbReference>
<dbReference type="RefSeq" id="WP_379708393.1">
    <property type="nucleotide sequence ID" value="NZ_JBHSCZ010000002.1"/>
</dbReference>
<name>A0ABV8QR13_9BACT</name>
<dbReference type="EMBL" id="JBHSCZ010000002">
    <property type="protein sequence ID" value="MFC4262695.1"/>
    <property type="molecule type" value="Genomic_DNA"/>
</dbReference>
<evidence type="ECO:0000313" key="4">
    <source>
        <dbReference type="EMBL" id="MFC4262695.1"/>
    </source>
</evidence>
<evidence type="ECO:0000259" key="3">
    <source>
        <dbReference type="Pfam" id="PF13439"/>
    </source>
</evidence>
<gene>
    <name evidence="4" type="ORF">ACFOWM_07395</name>
</gene>
<dbReference type="Pfam" id="PF13439">
    <property type="entry name" value="Glyco_transf_4"/>
    <property type="match status" value="1"/>
</dbReference>
<dbReference type="CDD" id="cd03801">
    <property type="entry name" value="GT4_PimA-like"/>
    <property type="match status" value="1"/>
</dbReference>
<accession>A0ABV8QR13</accession>
<feature type="domain" description="Glycosyltransferase subfamily 4-like N-terminal" evidence="3">
    <location>
        <begin position="34"/>
        <end position="170"/>
    </location>
</feature>
<comment type="caution">
    <text evidence="4">The sequence shown here is derived from an EMBL/GenBank/DDBJ whole genome shotgun (WGS) entry which is preliminary data.</text>
</comment>